<dbReference type="Proteomes" id="UP001151760">
    <property type="component" value="Unassembled WGS sequence"/>
</dbReference>
<sequence length="127" mass="14242">MTRKPSANSKMPIYNQEVIDVDLIPDEDMDVDMTTDVDIVPNVDMVDMVLDEEVADMVPDEEGSDGLDLEELFGLGLDDDDIMPNPAGPNINAQSQNTVRVLNRHHVYNIVYENDQIVETGESDFEE</sequence>
<protein>
    <submittedName>
        <fullName evidence="1">Uncharacterized protein</fullName>
    </submittedName>
</protein>
<reference evidence="1" key="1">
    <citation type="journal article" date="2022" name="Int. J. Mol. Sci.">
        <title>Draft Genome of Tanacetum Coccineum: Genomic Comparison of Closely Related Tanacetum-Family Plants.</title>
        <authorList>
            <person name="Yamashiro T."/>
            <person name="Shiraishi A."/>
            <person name="Nakayama K."/>
            <person name="Satake H."/>
        </authorList>
    </citation>
    <scope>NUCLEOTIDE SEQUENCE</scope>
</reference>
<accession>A0ABQ5BC54</accession>
<dbReference type="EMBL" id="BQNB010013148">
    <property type="protein sequence ID" value="GJT12450.1"/>
    <property type="molecule type" value="Genomic_DNA"/>
</dbReference>
<gene>
    <name evidence="1" type="ORF">Tco_0859492</name>
</gene>
<keyword evidence="2" id="KW-1185">Reference proteome</keyword>
<name>A0ABQ5BC54_9ASTR</name>
<evidence type="ECO:0000313" key="1">
    <source>
        <dbReference type="EMBL" id="GJT12450.1"/>
    </source>
</evidence>
<proteinExistence type="predicted"/>
<comment type="caution">
    <text evidence="1">The sequence shown here is derived from an EMBL/GenBank/DDBJ whole genome shotgun (WGS) entry which is preliminary data.</text>
</comment>
<organism evidence="1 2">
    <name type="scientific">Tanacetum coccineum</name>
    <dbReference type="NCBI Taxonomy" id="301880"/>
    <lineage>
        <taxon>Eukaryota</taxon>
        <taxon>Viridiplantae</taxon>
        <taxon>Streptophyta</taxon>
        <taxon>Embryophyta</taxon>
        <taxon>Tracheophyta</taxon>
        <taxon>Spermatophyta</taxon>
        <taxon>Magnoliopsida</taxon>
        <taxon>eudicotyledons</taxon>
        <taxon>Gunneridae</taxon>
        <taxon>Pentapetalae</taxon>
        <taxon>asterids</taxon>
        <taxon>campanulids</taxon>
        <taxon>Asterales</taxon>
        <taxon>Asteraceae</taxon>
        <taxon>Asteroideae</taxon>
        <taxon>Anthemideae</taxon>
        <taxon>Anthemidinae</taxon>
        <taxon>Tanacetum</taxon>
    </lineage>
</organism>
<reference evidence="1" key="2">
    <citation type="submission" date="2022-01" db="EMBL/GenBank/DDBJ databases">
        <authorList>
            <person name="Yamashiro T."/>
            <person name="Shiraishi A."/>
            <person name="Satake H."/>
            <person name="Nakayama K."/>
        </authorList>
    </citation>
    <scope>NUCLEOTIDE SEQUENCE</scope>
</reference>
<evidence type="ECO:0000313" key="2">
    <source>
        <dbReference type="Proteomes" id="UP001151760"/>
    </source>
</evidence>